<proteinExistence type="predicted"/>
<evidence type="ECO:0000256" key="1">
    <source>
        <dbReference type="ARBA" id="ARBA00004123"/>
    </source>
</evidence>
<keyword evidence="3" id="KW-0863">Zinc-finger</keyword>
<reference evidence="7" key="1">
    <citation type="submission" date="2023-03" db="EMBL/GenBank/DDBJ databases">
        <title>Massive genome expansion in bonnet fungi (Mycena s.s.) driven by repeated elements and novel gene families across ecological guilds.</title>
        <authorList>
            <consortium name="Lawrence Berkeley National Laboratory"/>
            <person name="Harder C.B."/>
            <person name="Miyauchi S."/>
            <person name="Viragh M."/>
            <person name="Kuo A."/>
            <person name="Thoen E."/>
            <person name="Andreopoulos B."/>
            <person name="Lu D."/>
            <person name="Skrede I."/>
            <person name="Drula E."/>
            <person name="Henrissat B."/>
            <person name="Morin E."/>
            <person name="Kohler A."/>
            <person name="Barry K."/>
            <person name="LaButti K."/>
            <person name="Morin E."/>
            <person name="Salamov A."/>
            <person name="Lipzen A."/>
            <person name="Mereny Z."/>
            <person name="Hegedus B."/>
            <person name="Baldrian P."/>
            <person name="Stursova M."/>
            <person name="Weitz H."/>
            <person name="Taylor A."/>
            <person name="Grigoriev I.V."/>
            <person name="Nagy L.G."/>
            <person name="Martin F."/>
            <person name="Kauserud H."/>
        </authorList>
    </citation>
    <scope>NUCLEOTIDE SEQUENCE</scope>
    <source>
        <strain evidence="7">CBHHK188m</strain>
    </source>
</reference>
<gene>
    <name evidence="7" type="ORF">DFH07DRAFT_764382</name>
</gene>
<protein>
    <submittedName>
        <fullName evidence="7">Uncharacterized protein</fullName>
    </submittedName>
</protein>
<feature type="compositionally biased region" description="Basic and acidic residues" evidence="6">
    <location>
        <begin position="535"/>
        <end position="544"/>
    </location>
</feature>
<accession>A0AAD7KB48</accession>
<evidence type="ECO:0000256" key="2">
    <source>
        <dbReference type="ARBA" id="ARBA00022723"/>
    </source>
</evidence>
<dbReference type="GO" id="GO:0005634">
    <property type="term" value="C:nucleus"/>
    <property type="evidence" value="ECO:0007669"/>
    <property type="project" value="UniProtKB-SubCell"/>
</dbReference>
<organism evidence="7 8">
    <name type="scientific">Mycena maculata</name>
    <dbReference type="NCBI Taxonomy" id="230809"/>
    <lineage>
        <taxon>Eukaryota</taxon>
        <taxon>Fungi</taxon>
        <taxon>Dikarya</taxon>
        <taxon>Basidiomycota</taxon>
        <taxon>Agaricomycotina</taxon>
        <taxon>Agaricomycetes</taxon>
        <taxon>Agaricomycetidae</taxon>
        <taxon>Agaricales</taxon>
        <taxon>Marasmiineae</taxon>
        <taxon>Mycenaceae</taxon>
        <taxon>Mycena</taxon>
    </lineage>
</organism>
<feature type="compositionally biased region" description="Basic residues" evidence="6">
    <location>
        <begin position="589"/>
        <end position="599"/>
    </location>
</feature>
<keyword evidence="4" id="KW-0862">Zinc</keyword>
<dbReference type="Proteomes" id="UP001215280">
    <property type="component" value="Unassembled WGS sequence"/>
</dbReference>
<dbReference type="EMBL" id="JARJLG010000003">
    <property type="protein sequence ID" value="KAJ7782217.1"/>
    <property type="molecule type" value="Genomic_DNA"/>
</dbReference>
<keyword evidence="5" id="KW-0539">Nucleus</keyword>
<comment type="subcellular location">
    <subcellularLocation>
        <location evidence="1">Nucleus</location>
    </subcellularLocation>
</comment>
<feature type="region of interest" description="Disordered" evidence="6">
    <location>
        <begin position="125"/>
        <end position="219"/>
    </location>
</feature>
<evidence type="ECO:0000256" key="3">
    <source>
        <dbReference type="ARBA" id="ARBA00022771"/>
    </source>
</evidence>
<feature type="compositionally biased region" description="Acidic residues" evidence="6">
    <location>
        <begin position="545"/>
        <end position="557"/>
    </location>
</feature>
<keyword evidence="2" id="KW-0479">Metal-binding</keyword>
<dbReference type="GO" id="GO:0008270">
    <property type="term" value="F:zinc ion binding"/>
    <property type="evidence" value="ECO:0007669"/>
    <property type="project" value="UniProtKB-KW"/>
</dbReference>
<feature type="compositionally biased region" description="Acidic residues" evidence="6">
    <location>
        <begin position="566"/>
        <end position="584"/>
    </location>
</feature>
<dbReference type="InterPro" id="IPR052035">
    <property type="entry name" value="ZnF_BED_domain_contain"/>
</dbReference>
<evidence type="ECO:0000256" key="6">
    <source>
        <dbReference type="SAM" id="MobiDB-lite"/>
    </source>
</evidence>
<dbReference type="AlphaFoldDB" id="A0AAD7KB48"/>
<dbReference type="PANTHER" id="PTHR46481">
    <property type="entry name" value="ZINC FINGER BED DOMAIN-CONTAINING PROTEIN 4"/>
    <property type="match status" value="1"/>
</dbReference>
<evidence type="ECO:0000313" key="8">
    <source>
        <dbReference type="Proteomes" id="UP001215280"/>
    </source>
</evidence>
<feature type="compositionally biased region" description="Basic and acidic residues" evidence="6">
    <location>
        <begin position="166"/>
        <end position="178"/>
    </location>
</feature>
<keyword evidence="8" id="KW-1185">Reference proteome</keyword>
<evidence type="ECO:0000313" key="7">
    <source>
        <dbReference type="EMBL" id="KAJ7782217.1"/>
    </source>
</evidence>
<evidence type="ECO:0000256" key="5">
    <source>
        <dbReference type="ARBA" id="ARBA00023242"/>
    </source>
</evidence>
<feature type="region of interest" description="Disordered" evidence="6">
    <location>
        <begin position="535"/>
        <end position="599"/>
    </location>
</feature>
<name>A0AAD7KB48_9AGAR</name>
<sequence>MDLKTLLNTIESLPDSTHNGHHDGPLGKYLTPDLTQDDNPRPIYPAHEDGPSYAFNSAWERVIPKAAWQSRQQTREACVPMAAENPACSSPTPGPNIMRVCYYDNDFITLGLTPWVRLPLTLVFNPDNLADGDNDSTEDGNKEETKKRKKTGSGQKGSQRKKPKKTVTEDGDKSEGPRARLKPKPKPKTASNTQKKAPETTSESSYESSEDETVEGRASVKLTGSFSQYGKPKPVKSSGKPAWKFNCRYCPKYCCCPRSEGLEDWDRETSKLKVTSNFINHAEECERRPPAQSWEAYQTAQERQRQAKIFTNKTYHKHFVEAIVKDDLIQCCRDGTLRLLDHLAPRGIKPRVSHQTVQHDIDALHTALTKKLKEKLKTNTSKISITTDIVTTSQMVHAFCSVVISYINEDWVLREYVLDLIPPDGDHSGKSVGKLWRALPITHSVTGRSTGPCEEMCQVNSDTTSVLEFRSREKARYNPKRKKYPDQMWWPLWCLGDLAKRSKRLICTMRHVSFRLCTILPVVVRETALMAAEARVESGQKEGGESEMSEVEEEAAAEPEGSSSEDSSDSEYEEVEESDDEWEDVTPKPVKRTTTKKKAKAPKVFTPVDKFQIHSAAVHILRSEIRRKKARRLIGRKVSKEYRHLVFIHSMKASDLFVSKLATGLTGKPKRVAQARKKKREMSSGNREYISKLIDALQSYSGVGFGVGFGAGFGFDALT</sequence>
<dbReference type="PANTHER" id="PTHR46481:SF10">
    <property type="entry name" value="ZINC FINGER BED DOMAIN-CONTAINING PROTEIN 39"/>
    <property type="match status" value="1"/>
</dbReference>
<evidence type="ECO:0000256" key="4">
    <source>
        <dbReference type="ARBA" id="ARBA00022833"/>
    </source>
</evidence>
<comment type="caution">
    <text evidence="7">The sequence shown here is derived from an EMBL/GenBank/DDBJ whole genome shotgun (WGS) entry which is preliminary data.</text>
</comment>